<dbReference type="CDD" id="cd07153">
    <property type="entry name" value="Fur_like"/>
    <property type="match status" value="1"/>
</dbReference>
<keyword evidence="5" id="KW-0238">DNA-binding</keyword>
<comment type="similarity">
    <text evidence="1">Belongs to the Fur family.</text>
</comment>
<feature type="non-terminal residue" evidence="7">
    <location>
        <position position="1"/>
    </location>
</feature>
<keyword evidence="2" id="KW-0678">Repressor</keyword>
<dbReference type="PANTHER" id="PTHR33202:SF7">
    <property type="entry name" value="FERRIC UPTAKE REGULATION PROTEIN"/>
    <property type="match status" value="1"/>
</dbReference>
<evidence type="ECO:0000256" key="1">
    <source>
        <dbReference type="ARBA" id="ARBA00007957"/>
    </source>
</evidence>
<sequence length="97" mass="10999">RVPEVGRATVFRTMKLLSEMDVLCRVLLDDASLRYRVSHRQDHHHHLVCVSCASVQELDACIDPEVLSDLARSTGYEIEGHWLEFFGRCAACRNDAA</sequence>
<dbReference type="Gene3D" id="3.30.1490.190">
    <property type="match status" value="1"/>
</dbReference>
<dbReference type="GO" id="GO:0045892">
    <property type="term" value="P:negative regulation of DNA-templated transcription"/>
    <property type="evidence" value="ECO:0007669"/>
    <property type="project" value="TreeGrafter"/>
</dbReference>
<dbReference type="GO" id="GO:1900376">
    <property type="term" value="P:regulation of secondary metabolite biosynthetic process"/>
    <property type="evidence" value="ECO:0007669"/>
    <property type="project" value="TreeGrafter"/>
</dbReference>
<evidence type="ECO:0008006" key="8">
    <source>
        <dbReference type="Google" id="ProtNLM"/>
    </source>
</evidence>
<evidence type="ECO:0000256" key="6">
    <source>
        <dbReference type="ARBA" id="ARBA00023163"/>
    </source>
</evidence>
<dbReference type="GO" id="GO:0003700">
    <property type="term" value="F:DNA-binding transcription factor activity"/>
    <property type="evidence" value="ECO:0007669"/>
    <property type="project" value="InterPro"/>
</dbReference>
<name>X0T831_9ZZZZ</name>
<dbReference type="InterPro" id="IPR043135">
    <property type="entry name" value="Fur_C"/>
</dbReference>
<evidence type="ECO:0000256" key="4">
    <source>
        <dbReference type="ARBA" id="ARBA00023015"/>
    </source>
</evidence>
<dbReference type="Gene3D" id="1.10.10.10">
    <property type="entry name" value="Winged helix-like DNA-binding domain superfamily/Winged helix DNA-binding domain"/>
    <property type="match status" value="1"/>
</dbReference>
<accession>X0T831</accession>
<dbReference type="InterPro" id="IPR002481">
    <property type="entry name" value="FUR"/>
</dbReference>
<evidence type="ECO:0000256" key="2">
    <source>
        <dbReference type="ARBA" id="ARBA00022491"/>
    </source>
</evidence>
<dbReference type="Pfam" id="PF01475">
    <property type="entry name" value="FUR"/>
    <property type="match status" value="1"/>
</dbReference>
<keyword evidence="4" id="KW-0805">Transcription regulation</keyword>
<organism evidence="7">
    <name type="scientific">marine sediment metagenome</name>
    <dbReference type="NCBI Taxonomy" id="412755"/>
    <lineage>
        <taxon>unclassified sequences</taxon>
        <taxon>metagenomes</taxon>
        <taxon>ecological metagenomes</taxon>
    </lineage>
</organism>
<dbReference type="AlphaFoldDB" id="X0T831"/>
<protein>
    <recommendedName>
        <fullName evidence="8">Ferric uptake regulation protein</fullName>
    </recommendedName>
</protein>
<dbReference type="SUPFAM" id="SSF46785">
    <property type="entry name" value="Winged helix' DNA-binding domain"/>
    <property type="match status" value="1"/>
</dbReference>
<evidence type="ECO:0000313" key="7">
    <source>
        <dbReference type="EMBL" id="GAF72245.1"/>
    </source>
</evidence>
<keyword evidence="3" id="KW-0862">Zinc</keyword>
<dbReference type="GO" id="GO:0000976">
    <property type="term" value="F:transcription cis-regulatory region binding"/>
    <property type="evidence" value="ECO:0007669"/>
    <property type="project" value="TreeGrafter"/>
</dbReference>
<dbReference type="InterPro" id="IPR036388">
    <property type="entry name" value="WH-like_DNA-bd_sf"/>
</dbReference>
<proteinExistence type="inferred from homology"/>
<dbReference type="PANTHER" id="PTHR33202">
    <property type="entry name" value="ZINC UPTAKE REGULATION PROTEIN"/>
    <property type="match status" value="1"/>
</dbReference>
<dbReference type="GO" id="GO:0008270">
    <property type="term" value="F:zinc ion binding"/>
    <property type="evidence" value="ECO:0007669"/>
    <property type="project" value="TreeGrafter"/>
</dbReference>
<keyword evidence="6" id="KW-0804">Transcription</keyword>
<comment type="caution">
    <text evidence="7">The sequence shown here is derived from an EMBL/GenBank/DDBJ whole genome shotgun (WGS) entry which is preliminary data.</text>
</comment>
<dbReference type="InterPro" id="IPR036390">
    <property type="entry name" value="WH_DNA-bd_sf"/>
</dbReference>
<dbReference type="EMBL" id="BARS01000124">
    <property type="protein sequence ID" value="GAF72245.1"/>
    <property type="molecule type" value="Genomic_DNA"/>
</dbReference>
<evidence type="ECO:0000256" key="5">
    <source>
        <dbReference type="ARBA" id="ARBA00023125"/>
    </source>
</evidence>
<reference evidence="7" key="1">
    <citation type="journal article" date="2014" name="Front. Microbiol.">
        <title>High frequency of phylogenetically diverse reductive dehalogenase-homologous genes in deep subseafloor sedimentary metagenomes.</title>
        <authorList>
            <person name="Kawai M."/>
            <person name="Futagami T."/>
            <person name="Toyoda A."/>
            <person name="Takaki Y."/>
            <person name="Nishi S."/>
            <person name="Hori S."/>
            <person name="Arai W."/>
            <person name="Tsubouchi T."/>
            <person name="Morono Y."/>
            <person name="Uchiyama I."/>
            <person name="Ito T."/>
            <person name="Fujiyama A."/>
            <person name="Inagaki F."/>
            <person name="Takami H."/>
        </authorList>
    </citation>
    <scope>NUCLEOTIDE SEQUENCE</scope>
    <source>
        <strain evidence="7">Expedition CK06-06</strain>
    </source>
</reference>
<gene>
    <name evidence="7" type="ORF">S01H1_00361</name>
</gene>
<evidence type="ECO:0000256" key="3">
    <source>
        <dbReference type="ARBA" id="ARBA00022833"/>
    </source>
</evidence>